<dbReference type="AlphaFoldDB" id="A0A8S1HGM0"/>
<sequence>MHACLRQCYGGRRPVNIAPSVSELGNFFEAKMIDPLSLGVALAILAAGVMVFVYFFSNKEEGDFEKENLVEQSQLLAQLEQFEAAAQLVTSDLERKDLQLKTLVAEHQELLSNFSAAQELWQQQIDSLRDSLTTPTTSFFEGSRSPPQAGVVRSDESDWELVYN</sequence>
<keyword evidence="1" id="KW-0812">Transmembrane</keyword>
<protein>
    <submittedName>
        <fullName evidence="2">Uncharacterized protein</fullName>
    </submittedName>
</protein>
<evidence type="ECO:0000313" key="3">
    <source>
        <dbReference type="Proteomes" id="UP000835052"/>
    </source>
</evidence>
<name>A0A8S1HGM0_9PELO</name>
<evidence type="ECO:0000313" key="2">
    <source>
        <dbReference type="EMBL" id="CAD6193491.1"/>
    </source>
</evidence>
<dbReference type="Proteomes" id="UP000835052">
    <property type="component" value="Unassembled WGS sequence"/>
</dbReference>
<feature type="transmembrane region" description="Helical" evidence="1">
    <location>
        <begin position="36"/>
        <end position="56"/>
    </location>
</feature>
<reference evidence="2" key="1">
    <citation type="submission" date="2020-10" db="EMBL/GenBank/DDBJ databases">
        <authorList>
            <person name="Kikuchi T."/>
        </authorList>
    </citation>
    <scope>NUCLEOTIDE SEQUENCE</scope>
    <source>
        <strain evidence="2">NKZ352</strain>
    </source>
</reference>
<keyword evidence="3" id="KW-1185">Reference proteome</keyword>
<keyword evidence="1" id="KW-0472">Membrane</keyword>
<keyword evidence="1" id="KW-1133">Transmembrane helix</keyword>
<proteinExistence type="predicted"/>
<organism evidence="2 3">
    <name type="scientific">Caenorhabditis auriculariae</name>
    <dbReference type="NCBI Taxonomy" id="2777116"/>
    <lineage>
        <taxon>Eukaryota</taxon>
        <taxon>Metazoa</taxon>
        <taxon>Ecdysozoa</taxon>
        <taxon>Nematoda</taxon>
        <taxon>Chromadorea</taxon>
        <taxon>Rhabditida</taxon>
        <taxon>Rhabditina</taxon>
        <taxon>Rhabditomorpha</taxon>
        <taxon>Rhabditoidea</taxon>
        <taxon>Rhabditidae</taxon>
        <taxon>Peloderinae</taxon>
        <taxon>Caenorhabditis</taxon>
    </lineage>
</organism>
<comment type="caution">
    <text evidence="2">The sequence shown here is derived from an EMBL/GenBank/DDBJ whole genome shotgun (WGS) entry which is preliminary data.</text>
</comment>
<gene>
    <name evidence="2" type="ORF">CAUJ_LOCUS9410</name>
</gene>
<dbReference type="EMBL" id="CAJGYM010000035">
    <property type="protein sequence ID" value="CAD6193491.1"/>
    <property type="molecule type" value="Genomic_DNA"/>
</dbReference>
<accession>A0A8S1HGM0</accession>
<evidence type="ECO:0000256" key="1">
    <source>
        <dbReference type="SAM" id="Phobius"/>
    </source>
</evidence>